<dbReference type="InterPro" id="IPR006685">
    <property type="entry name" value="MscS_channel_2nd"/>
</dbReference>
<evidence type="ECO:0000256" key="2">
    <source>
        <dbReference type="ARBA" id="ARBA00022692"/>
    </source>
</evidence>
<evidence type="ECO:0000256" key="1">
    <source>
        <dbReference type="ARBA" id="ARBA00004370"/>
    </source>
</evidence>
<dbReference type="RefSeq" id="WP_116616101.1">
    <property type="nucleotide sequence ID" value="NZ_CAMQYP010000023.1"/>
</dbReference>
<feature type="transmembrane region" description="Helical" evidence="5">
    <location>
        <begin position="109"/>
        <end position="129"/>
    </location>
</feature>
<dbReference type="OrthoDB" id="9775207at2"/>
<feature type="transmembrane region" description="Helical" evidence="5">
    <location>
        <begin position="29"/>
        <end position="53"/>
    </location>
</feature>
<dbReference type="InterPro" id="IPR010920">
    <property type="entry name" value="LSM_dom_sf"/>
</dbReference>
<evidence type="ECO:0000259" key="6">
    <source>
        <dbReference type="Pfam" id="PF00924"/>
    </source>
</evidence>
<evidence type="ECO:0000256" key="5">
    <source>
        <dbReference type="SAM" id="Phobius"/>
    </source>
</evidence>
<dbReference type="InterPro" id="IPR030192">
    <property type="entry name" value="YbdG"/>
</dbReference>
<keyword evidence="3 5" id="KW-1133">Transmembrane helix</keyword>
<dbReference type="Pfam" id="PF00924">
    <property type="entry name" value="MS_channel_2nd"/>
    <property type="match status" value="1"/>
</dbReference>
<reference evidence="7 8" key="1">
    <citation type="submission" date="2018-05" db="EMBL/GenBank/DDBJ databases">
        <title>Genomic Encyclopedia of Type Strains, Phase IV (KMG-IV): sequencing the most valuable type-strain genomes for metagenomic binning, comparative biology and taxonomic classification.</title>
        <authorList>
            <person name="Goeker M."/>
        </authorList>
    </citation>
    <scope>NUCLEOTIDE SEQUENCE [LARGE SCALE GENOMIC DNA]</scope>
    <source>
        <strain evidence="7 8">DSM 100333</strain>
    </source>
</reference>
<sequence length="371" mass="41501">MEQIIVLVEYLIKQCGLTGNAVMWVRHGILITIVVALAWGVYRLCRGIVLPLVARLTRRTANDWDDILLGRPVLLAACGIVPAIVVWQLLPVVFFQFPLLQELFNRLTAVYITIATVRLFVVFINNLKLIESGHHANLHQYVASFCGLLQVVVIFVAIIIVVSIIINRNPVTLFAGLGAMSAVLMLVFKDTIEGLVAGIRLTSADMLHVGDWITVPSTTADGTVIEMNLTTVKVRNFDNTIVTVSPMTLVSGSFQNWKGMEASGMRRVNRKVFFDVRSIRFVDEKREETNMSRYREALEKYIAGRSEVNSNALVLVSQDEATPSGLPLSLLFFIDNKGSVHYQHTLASVMEYAYILAGEYGLRLYEHFPEQ</sequence>
<feature type="transmembrane region" description="Helical" evidence="5">
    <location>
        <begin position="171"/>
        <end position="188"/>
    </location>
</feature>
<organism evidence="7 8">
    <name type="scientific">Hallella colorans</name>
    <dbReference type="NCBI Taxonomy" id="1703337"/>
    <lineage>
        <taxon>Bacteria</taxon>
        <taxon>Pseudomonadati</taxon>
        <taxon>Bacteroidota</taxon>
        <taxon>Bacteroidia</taxon>
        <taxon>Bacteroidales</taxon>
        <taxon>Prevotellaceae</taxon>
        <taxon>Hallella</taxon>
    </lineage>
</organism>
<dbReference type="PANTHER" id="PTHR30414:SF0">
    <property type="entry name" value="MINICONDUCTANCE MECHANOSENSITIVE CHANNEL YBDG"/>
    <property type="match status" value="1"/>
</dbReference>
<dbReference type="PANTHER" id="PTHR30414">
    <property type="entry name" value="MINICONDUCTANCE MECHANOSENSITIVE CHANNEL YBDG"/>
    <property type="match status" value="1"/>
</dbReference>
<dbReference type="Proteomes" id="UP000245870">
    <property type="component" value="Unassembled WGS sequence"/>
</dbReference>
<dbReference type="EMBL" id="QENY01000005">
    <property type="protein sequence ID" value="PVX56950.1"/>
    <property type="molecule type" value="Genomic_DNA"/>
</dbReference>
<keyword evidence="2 5" id="KW-0812">Transmembrane</keyword>
<accession>A0A2U0UH27</accession>
<comment type="caution">
    <text evidence="7">The sequence shown here is derived from an EMBL/GenBank/DDBJ whole genome shotgun (WGS) entry which is preliminary data.</text>
</comment>
<protein>
    <submittedName>
        <fullName evidence="7">Miniconductance mechanosensitive channel</fullName>
    </submittedName>
</protein>
<feature type="transmembrane region" description="Helical" evidence="5">
    <location>
        <begin position="141"/>
        <end position="165"/>
    </location>
</feature>
<dbReference type="GO" id="GO:0071470">
    <property type="term" value="P:cellular response to osmotic stress"/>
    <property type="evidence" value="ECO:0007669"/>
    <property type="project" value="InterPro"/>
</dbReference>
<feature type="domain" description="Mechanosensitive ion channel MscS" evidence="6">
    <location>
        <begin position="190"/>
        <end position="258"/>
    </location>
</feature>
<dbReference type="GO" id="GO:0005886">
    <property type="term" value="C:plasma membrane"/>
    <property type="evidence" value="ECO:0007669"/>
    <property type="project" value="TreeGrafter"/>
</dbReference>
<name>A0A2U0UH27_9BACT</name>
<dbReference type="GO" id="GO:0008381">
    <property type="term" value="F:mechanosensitive monoatomic ion channel activity"/>
    <property type="evidence" value="ECO:0007669"/>
    <property type="project" value="InterPro"/>
</dbReference>
<keyword evidence="8" id="KW-1185">Reference proteome</keyword>
<dbReference type="InterPro" id="IPR023408">
    <property type="entry name" value="MscS_beta-dom_sf"/>
</dbReference>
<keyword evidence="4 5" id="KW-0472">Membrane</keyword>
<evidence type="ECO:0000313" key="8">
    <source>
        <dbReference type="Proteomes" id="UP000245870"/>
    </source>
</evidence>
<comment type="subcellular location">
    <subcellularLocation>
        <location evidence="1">Membrane</location>
    </subcellularLocation>
</comment>
<evidence type="ECO:0000256" key="3">
    <source>
        <dbReference type="ARBA" id="ARBA00022989"/>
    </source>
</evidence>
<dbReference type="SUPFAM" id="SSF50182">
    <property type="entry name" value="Sm-like ribonucleoproteins"/>
    <property type="match status" value="1"/>
</dbReference>
<dbReference type="Gene3D" id="2.30.30.60">
    <property type="match status" value="1"/>
</dbReference>
<dbReference type="AlphaFoldDB" id="A0A2U0UH27"/>
<evidence type="ECO:0000313" key="7">
    <source>
        <dbReference type="EMBL" id="PVX56950.1"/>
    </source>
</evidence>
<gene>
    <name evidence="7" type="ORF">C7379_10571</name>
</gene>
<feature type="transmembrane region" description="Helical" evidence="5">
    <location>
        <begin position="73"/>
        <end position="97"/>
    </location>
</feature>
<evidence type="ECO:0000256" key="4">
    <source>
        <dbReference type="ARBA" id="ARBA00023136"/>
    </source>
</evidence>
<proteinExistence type="predicted"/>